<dbReference type="RefSeq" id="WP_388009713.1">
    <property type="nucleotide sequence ID" value="NZ_JBHUEE010000010.1"/>
</dbReference>
<dbReference type="SUPFAM" id="SSF48008">
    <property type="entry name" value="GntR ligand-binding domain-like"/>
    <property type="match status" value="1"/>
</dbReference>
<keyword evidence="3" id="KW-0804">Transcription</keyword>
<dbReference type="PANTHER" id="PTHR43537:SF45">
    <property type="entry name" value="GNTR FAMILY REGULATORY PROTEIN"/>
    <property type="match status" value="1"/>
</dbReference>
<evidence type="ECO:0000256" key="3">
    <source>
        <dbReference type="ARBA" id="ARBA00023163"/>
    </source>
</evidence>
<gene>
    <name evidence="6" type="ORF">ACFSE6_16425</name>
</gene>
<evidence type="ECO:0000256" key="2">
    <source>
        <dbReference type="ARBA" id="ARBA00023125"/>
    </source>
</evidence>
<dbReference type="Gene3D" id="1.20.120.530">
    <property type="entry name" value="GntR ligand-binding domain-like"/>
    <property type="match status" value="1"/>
</dbReference>
<sequence>MKLNRASLKDQALAVIRESMLSGEIRPGETYSAAGMAARLGTSNGPVREAMLTLVEQGIMQVVPNVGFQVTPLTEDDLAEIYELRVMLEVPAMRRLAEQGIDGRDEQPRRHAEACARAAANGDVKAFITADRDFHLVLLDLVGNARLAKIVANLRDQTRLYGLNLAGAEKLRASAAELTELVDALVGRDPDRAERVMTSHLAQVRQEWAPPEQTPESSPQVARSPVAG</sequence>
<evidence type="ECO:0000256" key="1">
    <source>
        <dbReference type="ARBA" id="ARBA00023015"/>
    </source>
</evidence>
<organism evidence="6 7">
    <name type="scientific">Georgenia deserti</name>
    <dbReference type="NCBI Taxonomy" id="2093781"/>
    <lineage>
        <taxon>Bacteria</taxon>
        <taxon>Bacillati</taxon>
        <taxon>Actinomycetota</taxon>
        <taxon>Actinomycetes</taxon>
        <taxon>Micrococcales</taxon>
        <taxon>Bogoriellaceae</taxon>
        <taxon>Georgenia</taxon>
    </lineage>
</organism>
<keyword evidence="2" id="KW-0238">DNA-binding</keyword>
<feature type="domain" description="HTH gntR-type" evidence="5">
    <location>
        <begin position="6"/>
        <end position="73"/>
    </location>
</feature>
<dbReference type="InterPro" id="IPR036390">
    <property type="entry name" value="WH_DNA-bd_sf"/>
</dbReference>
<comment type="caution">
    <text evidence="6">The sequence shown here is derived from an EMBL/GenBank/DDBJ whole genome shotgun (WGS) entry which is preliminary data.</text>
</comment>
<evidence type="ECO:0000313" key="7">
    <source>
        <dbReference type="Proteomes" id="UP001597277"/>
    </source>
</evidence>
<dbReference type="PROSITE" id="PS50949">
    <property type="entry name" value="HTH_GNTR"/>
    <property type="match status" value="1"/>
</dbReference>
<dbReference type="Pfam" id="PF07729">
    <property type="entry name" value="FCD"/>
    <property type="match status" value="1"/>
</dbReference>
<accession>A0ABW4L7Q3</accession>
<dbReference type="InterPro" id="IPR011711">
    <property type="entry name" value="GntR_C"/>
</dbReference>
<protein>
    <submittedName>
        <fullName evidence="6">GntR family transcriptional regulator</fullName>
    </submittedName>
</protein>
<feature type="region of interest" description="Disordered" evidence="4">
    <location>
        <begin position="203"/>
        <end position="228"/>
    </location>
</feature>
<keyword evidence="7" id="KW-1185">Reference proteome</keyword>
<dbReference type="Pfam" id="PF00392">
    <property type="entry name" value="GntR"/>
    <property type="match status" value="1"/>
</dbReference>
<dbReference type="SUPFAM" id="SSF46785">
    <property type="entry name" value="Winged helix' DNA-binding domain"/>
    <property type="match status" value="1"/>
</dbReference>
<dbReference type="Gene3D" id="1.10.10.10">
    <property type="entry name" value="Winged helix-like DNA-binding domain superfamily/Winged helix DNA-binding domain"/>
    <property type="match status" value="1"/>
</dbReference>
<proteinExistence type="predicted"/>
<dbReference type="InterPro" id="IPR000524">
    <property type="entry name" value="Tscrpt_reg_HTH_GntR"/>
</dbReference>
<dbReference type="InterPro" id="IPR008920">
    <property type="entry name" value="TF_FadR/GntR_C"/>
</dbReference>
<evidence type="ECO:0000256" key="4">
    <source>
        <dbReference type="SAM" id="MobiDB-lite"/>
    </source>
</evidence>
<dbReference type="Proteomes" id="UP001597277">
    <property type="component" value="Unassembled WGS sequence"/>
</dbReference>
<dbReference type="SMART" id="SM00345">
    <property type="entry name" value="HTH_GNTR"/>
    <property type="match status" value="1"/>
</dbReference>
<dbReference type="PANTHER" id="PTHR43537">
    <property type="entry name" value="TRANSCRIPTIONAL REGULATOR, GNTR FAMILY"/>
    <property type="match status" value="1"/>
</dbReference>
<evidence type="ECO:0000313" key="6">
    <source>
        <dbReference type="EMBL" id="MFD1719431.1"/>
    </source>
</evidence>
<dbReference type="EMBL" id="JBHUEE010000010">
    <property type="protein sequence ID" value="MFD1719431.1"/>
    <property type="molecule type" value="Genomic_DNA"/>
</dbReference>
<reference evidence="7" key="1">
    <citation type="journal article" date="2019" name="Int. J. Syst. Evol. Microbiol.">
        <title>The Global Catalogue of Microorganisms (GCM) 10K type strain sequencing project: providing services to taxonomists for standard genome sequencing and annotation.</title>
        <authorList>
            <consortium name="The Broad Institute Genomics Platform"/>
            <consortium name="The Broad Institute Genome Sequencing Center for Infectious Disease"/>
            <person name="Wu L."/>
            <person name="Ma J."/>
        </authorList>
    </citation>
    <scope>NUCLEOTIDE SEQUENCE [LARGE SCALE GENOMIC DNA]</scope>
    <source>
        <strain evidence="7">JCM 17130</strain>
    </source>
</reference>
<keyword evidence="1" id="KW-0805">Transcription regulation</keyword>
<name>A0ABW4L7Q3_9MICO</name>
<dbReference type="InterPro" id="IPR036388">
    <property type="entry name" value="WH-like_DNA-bd_sf"/>
</dbReference>
<dbReference type="SMART" id="SM00895">
    <property type="entry name" value="FCD"/>
    <property type="match status" value="1"/>
</dbReference>
<evidence type="ECO:0000259" key="5">
    <source>
        <dbReference type="PROSITE" id="PS50949"/>
    </source>
</evidence>